<organism evidence="1 2">
    <name type="scientific">Methanofollis aquaemaris</name>
    <dbReference type="NCBI Taxonomy" id="126734"/>
    <lineage>
        <taxon>Archaea</taxon>
        <taxon>Methanobacteriati</taxon>
        <taxon>Methanobacteriota</taxon>
        <taxon>Stenosarchaea group</taxon>
        <taxon>Methanomicrobia</taxon>
        <taxon>Methanomicrobiales</taxon>
        <taxon>Methanomicrobiaceae</taxon>
        <taxon>Methanofollis</taxon>
    </lineage>
</organism>
<gene>
    <name evidence="1" type="ORF">RJ40_09145</name>
</gene>
<dbReference type="AlphaFoldDB" id="A0A8A3S7K9"/>
<evidence type="ECO:0000313" key="2">
    <source>
        <dbReference type="Proteomes" id="UP001042704"/>
    </source>
</evidence>
<reference evidence="1" key="1">
    <citation type="journal article" date="2001" name="Int. J. Syst. Evol. Microbiol.">
        <title>Methanofollis aquaemaris sp. nov., a methanogen isolated from an aquaculture fish pond.</title>
        <authorList>
            <person name="Lai M.C."/>
            <person name="Chen S.C."/>
        </authorList>
    </citation>
    <scope>NUCLEOTIDE SEQUENCE</scope>
    <source>
        <strain evidence="1">N2F9704</strain>
    </source>
</reference>
<reference evidence="1" key="2">
    <citation type="submission" date="2019-02" db="EMBL/GenBank/DDBJ databases">
        <authorList>
            <person name="Chen S.-C."/>
            <person name="Chien H.-H."/>
            <person name="Lai M.-C."/>
        </authorList>
    </citation>
    <scope>NUCLEOTIDE SEQUENCE</scope>
    <source>
        <strain evidence="1">N2F9704</strain>
    </source>
</reference>
<dbReference type="GeneID" id="76424532"/>
<accession>A0A8A3S7K9</accession>
<name>A0A8A3S7K9_9EURY</name>
<proteinExistence type="predicted"/>
<sequence>MEGDLRERTQDIVAMILNASGYEVEAADELFDLSAVGDKDSYVVLISDNQEECDRFCHRTFRLRNGEHTEVCRKILVTFDGALAAEHCTCWGEEEIARYAGEVALARIFGRKFVLDEAVPVGRGGQTKSAIRHLPIKVGERDAAILSGTRGKARCRFVPYWCCHCTSTGSQSVMNRVVSFEAERNDGINAINGTRMEMSLGDAVDTMMPDGCEVLTPKIPREGIEETAVAAMIQNLTQRVRIKKEEGDTVFYREEILKPKKENITTEVAMVYVPVWQVEGRDRVVEVNAFTGEVMGMPSDEGVEIF</sequence>
<protein>
    <submittedName>
        <fullName evidence="1">Uncharacterized protein</fullName>
    </submittedName>
</protein>
<evidence type="ECO:0000313" key="1">
    <source>
        <dbReference type="EMBL" id="QSZ67660.1"/>
    </source>
</evidence>
<dbReference type="KEGG" id="maqe:RJ40_09145"/>
<keyword evidence="2" id="KW-1185">Reference proteome</keyword>
<dbReference type="Proteomes" id="UP001042704">
    <property type="component" value="Chromosome"/>
</dbReference>
<dbReference type="EMBL" id="CP036172">
    <property type="protein sequence ID" value="QSZ67660.1"/>
    <property type="molecule type" value="Genomic_DNA"/>
</dbReference>
<dbReference type="RefSeq" id="WP_265580566.1">
    <property type="nucleotide sequence ID" value="NZ_CP036172.1"/>
</dbReference>